<sequence>MSPVLTALLALAACTPRQDPDASADSLVNRVPAAGREAAPDLAGTDLDGRRIRLSAYRGKVVVLNVWASWCGPCRAEAPELSRAQQHLAAKGVQVLGVDTDADRSQGRAFASDHRLAYPSLYDAGSRQLVRRLPAKYLARALPFTLFIDRDGRIAAQGLSSFTETDVRTVTRPLLDEKTGKH</sequence>
<dbReference type="PROSITE" id="PS00194">
    <property type="entry name" value="THIOREDOXIN_1"/>
    <property type="match status" value="1"/>
</dbReference>
<dbReference type="InterPro" id="IPR017937">
    <property type="entry name" value="Thioredoxin_CS"/>
</dbReference>
<dbReference type="EMBL" id="BMVG01000030">
    <property type="protein sequence ID" value="GHE11782.1"/>
    <property type="molecule type" value="Genomic_DNA"/>
</dbReference>
<keyword evidence="2" id="KW-0201">Cytochrome c-type biogenesis</keyword>
<keyword evidence="3" id="KW-0812">Transmembrane</keyword>
<accession>A0A918YQC4</accession>
<protein>
    <recommendedName>
        <fullName evidence="6">Thioredoxin domain-containing protein</fullName>
    </recommendedName>
</protein>
<dbReference type="PANTHER" id="PTHR42852">
    <property type="entry name" value="THIOL:DISULFIDE INTERCHANGE PROTEIN DSBE"/>
    <property type="match status" value="1"/>
</dbReference>
<dbReference type="Pfam" id="PF00578">
    <property type="entry name" value="AhpC-TSA"/>
    <property type="match status" value="1"/>
</dbReference>
<dbReference type="InterPro" id="IPR013766">
    <property type="entry name" value="Thioredoxin_domain"/>
</dbReference>
<dbReference type="SUPFAM" id="SSF52833">
    <property type="entry name" value="Thioredoxin-like"/>
    <property type="match status" value="1"/>
</dbReference>
<dbReference type="GO" id="GO:0030313">
    <property type="term" value="C:cell envelope"/>
    <property type="evidence" value="ECO:0007669"/>
    <property type="project" value="UniProtKB-SubCell"/>
</dbReference>
<dbReference type="GO" id="GO:0016491">
    <property type="term" value="F:oxidoreductase activity"/>
    <property type="evidence" value="ECO:0007669"/>
    <property type="project" value="InterPro"/>
</dbReference>
<dbReference type="InterPro" id="IPR000866">
    <property type="entry name" value="AhpC/TSA"/>
</dbReference>
<keyword evidence="8" id="KW-1185">Reference proteome</keyword>
<evidence type="ECO:0000313" key="8">
    <source>
        <dbReference type="Proteomes" id="UP000655443"/>
    </source>
</evidence>
<evidence type="ECO:0000313" key="7">
    <source>
        <dbReference type="EMBL" id="GHE11782.1"/>
    </source>
</evidence>
<dbReference type="PROSITE" id="PS51352">
    <property type="entry name" value="THIOREDOXIN_2"/>
    <property type="match status" value="1"/>
</dbReference>
<evidence type="ECO:0000256" key="4">
    <source>
        <dbReference type="ARBA" id="ARBA00023157"/>
    </source>
</evidence>
<reference evidence="7" key="2">
    <citation type="submission" date="2020-09" db="EMBL/GenBank/DDBJ databases">
        <authorList>
            <person name="Sun Q."/>
            <person name="Ohkuma M."/>
        </authorList>
    </citation>
    <scope>NUCLEOTIDE SEQUENCE</scope>
    <source>
        <strain evidence="7">JCM 4714</strain>
    </source>
</reference>
<dbReference type="AlphaFoldDB" id="A0A918YQC4"/>
<name>A0A918YQC4_9ACTN</name>
<dbReference type="GO" id="GO:0017004">
    <property type="term" value="P:cytochrome complex assembly"/>
    <property type="evidence" value="ECO:0007669"/>
    <property type="project" value="UniProtKB-KW"/>
</dbReference>
<dbReference type="InterPro" id="IPR036249">
    <property type="entry name" value="Thioredoxin-like_sf"/>
</dbReference>
<keyword evidence="3" id="KW-0735">Signal-anchor</keyword>
<evidence type="ECO:0000259" key="6">
    <source>
        <dbReference type="PROSITE" id="PS51352"/>
    </source>
</evidence>
<proteinExistence type="predicted"/>
<gene>
    <name evidence="7" type="ORF">GCM10010339_72780</name>
</gene>
<comment type="caution">
    <text evidence="7">The sequence shown here is derived from an EMBL/GenBank/DDBJ whole genome shotgun (WGS) entry which is preliminary data.</text>
</comment>
<dbReference type="Proteomes" id="UP000655443">
    <property type="component" value="Unassembled WGS sequence"/>
</dbReference>
<evidence type="ECO:0000256" key="2">
    <source>
        <dbReference type="ARBA" id="ARBA00022748"/>
    </source>
</evidence>
<dbReference type="CDD" id="cd02966">
    <property type="entry name" value="TlpA_like_family"/>
    <property type="match status" value="1"/>
</dbReference>
<reference evidence="7" key="1">
    <citation type="journal article" date="2014" name="Int. J. Syst. Evol. Microbiol.">
        <title>Complete genome sequence of Corynebacterium casei LMG S-19264T (=DSM 44701T), isolated from a smear-ripened cheese.</title>
        <authorList>
            <consortium name="US DOE Joint Genome Institute (JGI-PGF)"/>
            <person name="Walter F."/>
            <person name="Albersmeier A."/>
            <person name="Kalinowski J."/>
            <person name="Ruckert C."/>
        </authorList>
    </citation>
    <scope>NUCLEOTIDE SEQUENCE</scope>
    <source>
        <strain evidence="7">JCM 4714</strain>
    </source>
</reference>
<dbReference type="PANTHER" id="PTHR42852:SF6">
    <property type="entry name" value="THIOL:DISULFIDE INTERCHANGE PROTEIN DSBE"/>
    <property type="match status" value="1"/>
</dbReference>
<evidence type="ECO:0000256" key="5">
    <source>
        <dbReference type="ARBA" id="ARBA00023284"/>
    </source>
</evidence>
<comment type="subcellular location">
    <subcellularLocation>
        <location evidence="1">Cell envelope</location>
    </subcellularLocation>
</comment>
<keyword evidence="5" id="KW-0676">Redox-active center</keyword>
<keyword evidence="4" id="KW-1015">Disulfide bond</keyword>
<organism evidence="7 8">
    <name type="scientific">Streptomyces alanosinicus</name>
    <dbReference type="NCBI Taxonomy" id="68171"/>
    <lineage>
        <taxon>Bacteria</taxon>
        <taxon>Bacillati</taxon>
        <taxon>Actinomycetota</taxon>
        <taxon>Actinomycetes</taxon>
        <taxon>Kitasatosporales</taxon>
        <taxon>Streptomycetaceae</taxon>
        <taxon>Streptomyces</taxon>
    </lineage>
</organism>
<feature type="domain" description="Thioredoxin" evidence="6">
    <location>
        <begin position="33"/>
        <end position="180"/>
    </location>
</feature>
<evidence type="ECO:0000256" key="1">
    <source>
        <dbReference type="ARBA" id="ARBA00004196"/>
    </source>
</evidence>
<dbReference type="GO" id="GO:0016209">
    <property type="term" value="F:antioxidant activity"/>
    <property type="evidence" value="ECO:0007669"/>
    <property type="project" value="InterPro"/>
</dbReference>
<dbReference type="InterPro" id="IPR050553">
    <property type="entry name" value="Thioredoxin_ResA/DsbE_sf"/>
</dbReference>
<evidence type="ECO:0000256" key="3">
    <source>
        <dbReference type="ARBA" id="ARBA00022968"/>
    </source>
</evidence>
<dbReference type="Gene3D" id="3.40.30.10">
    <property type="entry name" value="Glutaredoxin"/>
    <property type="match status" value="1"/>
</dbReference>